<feature type="coiled-coil region" evidence="1">
    <location>
        <begin position="738"/>
        <end position="765"/>
    </location>
</feature>
<comment type="caution">
    <text evidence="3">The sequence shown here is derived from an EMBL/GenBank/DDBJ whole genome shotgun (WGS) entry which is preliminary data.</text>
</comment>
<sequence>MMSLNESFGGGPGVSAFFNGKEIEADAQLEQEQIQNEFNHAIASELKDLFKDFSETLSEDEIFDESHNSSHVSQYEQNLDIRRNGQLLMSPPQSLQWKSSVNPDGTSKQKKYVNDESFKSQDNGDITLKENQFNFETNANHKLDYRGVFNTHNGHNQDISGSYLSLLNSRSTIGNTDKKYEQFQNFVNPRSETNVSNEKNQDFSVLVAQTDSQKIGNDEWMLQIKTPVSVSHHHYPSIQKNIVTGNNDRFAVKANKRPSSPTVSQAAYSYKNPSESAVHSFLKSHSPSPPPLPSTAPPSSCAVQPLNQGISHRNELSDTSDESYSQYKVFYANRREDAGEEQYYIQTDQIDFFQKDLPEQLRTYDQINILYKARGREIEELTKKLEEKEEDMGKEIRSLKHKLALATGNAEGTTESLKNCKFLLQQAESENAASTGQIKALEAQITAYKNSKDELLKKLQTAESTIESLTHNIEDLQNSDSISRARIDHENMLSSLTQRYERELLNVKEKLDETKSALEKKQEEIVCLKKQLVDTTQELEKNQISRADTINKLAKSLEDSQKQYQSLLEQTSAQEMTTLKVQLQQTQAAKKLSDDLCHSFQNEIRDLKEQWNMFESATSLGVFTHSNLPVSQDDSMTDLGIRKTLDFSTPPSMGRTEITKTSDALITSLKTELEKCINNNKQKRAELVTMIEENKSLQENLVETKRKLSDLEKTVTEQKLILGRNISSREDCSSSVMESRLKKDIENLKKEKTILLEEIEDYKKRIEEIGSSEARLTEINQELSMQISQMVSDFDADKRSALERCQRTLEEVHRMSVDKLRSEIEARHHSEKSMLVEQYTAEINKLKKDLETALSELDNVKALYSKLCEEYENHELQESVKFKEQLEKELNKILTSQEEWKNSLESLTVQNSSRKEHMLDMDREKENWVKEKKELENVLSMKERELTEIKEKLLAFESSRIINEQLLQKNTPDLNVTENTGVTQDDKMQVPLLPLTLTDLRGSEGSITTQDRHAAHEDKTDIVVEELGRLKVWLKERDALIEELQLKLALSKCEDDTGDENRNCLYTNEISFNKVSDSLSTANSSSDHSQHDEDRLNLEMKEVIKTLKEQLMTKESQMISLKAKHELVVNEVKLQHKKEFEKAAQTREDKFQNELKYFLKEREDRSQVKLEQVIKEYEMKSKMELENVVKELEMKHNSQIQHLTCQFEEECKAEVKKAAKECEIKVREELEVELQNYQRLLREKEEQQKLLKEEVEKCVKDELEKEFSIVKNKLESDNLDLINKLKQSEENKYSELTLLSQQYEQVVIKLKEEHEESLQKAKSDFMKEINQLKKENENRSEASNVKKNLINLLEREREIENAVNERVKKEIEKMKERITSEELEKQVEQRLQQQRTKWLQEARDYIYSEIKQGVENKLEEERQKSREEASNKEKKKDEEMGSLLTAKLELERSNWNKVLEEINKNKEEDINLQVKQRLEVESEKWKKQLNDLEKSKEEEVNKKVKEKLVIELEHLKKKFVSELNARVLKEKSRLEEEVQLWRDEVKRKMEEERVKFVDQMSTELEDKVLEERKIVKEEMKMVMERKIKEMREELDKDMRQRLLKERKEWEEQLNRARENSTQHGEQFCQECATAVKFIESVKARHIEEKQKLKQCISDLEQVKKEHTILEEKCNEMDRKYKADMKEAKRLHDKELIKVQEKNQIISTLKEQVKEIEEEYQHNLMKLKEEFREERAKMLSDLETQANLAIDQTVIKMPDLEMISYQELKEQLLDTADKMKAIFMSLLQSRGHCHTFKLSDALEDLRDRCKACVRTSLTGLVQLSCIVALEQSIDEITDNIMSSRSLSITSSASLNQKKQITETEVSNASHQKHSPVKVKSVIKRVTEKSSICKQSPKLPVAHVQSSVNTNEVLPAHRSQVPLQNLPHLDQVELDDTFYHTPTSSNHSSPSVVTRTRSHTQNSATKQHIHLPDTPKISPKHLARVPTSTESDHVTLASPREAMKVMEARIRLADWARSGQTPWKCSQEKPNVQSSYISFQEAQKLPEKEFAQNKEIDLDGFIKPGVDAANWVKMQREKTLSKIDKPISQSDVNSQRYNYALDDSDDISSDGQSSFHTLNRCNTTEDDEDFFRLGKDQLMIIKNPSEIRLSKANPAREHFSNQHINFSDQRINLSNDSISSTETEHFPLFQEKRPSSTPLLKMKNSQVETLKSKTTIRTPDIYKAQHFRTVQPIAQKKIRSENPLRKSADLPLSPGSYFEPSQSLQRYKSLEDLLPRRIHEVEGFSHILGGYDSVVQDKPNKKREDELFYEKHDKKVNFKPYPVQAMTSSFWEKQSVETVHDYDHLDSRKMASGYVRHTPLEVRPFSSQDKF</sequence>
<organism evidence="3 4">
    <name type="scientific">Biomphalaria pfeifferi</name>
    <name type="common">Bloodfluke planorb</name>
    <name type="synonym">Freshwater snail</name>
    <dbReference type="NCBI Taxonomy" id="112525"/>
    <lineage>
        <taxon>Eukaryota</taxon>
        <taxon>Metazoa</taxon>
        <taxon>Spiralia</taxon>
        <taxon>Lophotrochozoa</taxon>
        <taxon>Mollusca</taxon>
        <taxon>Gastropoda</taxon>
        <taxon>Heterobranchia</taxon>
        <taxon>Euthyneura</taxon>
        <taxon>Panpulmonata</taxon>
        <taxon>Hygrophila</taxon>
        <taxon>Lymnaeoidea</taxon>
        <taxon>Planorbidae</taxon>
        <taxon>Biomphalaria</taxon>
    </lineage>
</organism>
<evidence type="ECO:0000256" key="1">
    <source>
        <dbReference type="SAM" id="Coils"/>
    </source>
</evidence>
<gene>
    <name evidence="3" type="ORF">Bpfe_002723</name>
</gene>
<feature type="coiled-coil region" evidence="1">
    <location>
        <begin position="666"/>
        <end position="714"/>
    </location>
</feature>
<dbReference type="PANTHER" id="PTHR10337:SF6">
    <property type="entry name" value="CENTROSOMAL PROTEIN OF 152 KDA"/>
    <property type="match status" value="1"/>
</dbReference>
<feature type="coiled-coil region" evidence="1">
    <location>
        <begin position="1580"/>
        <end position="1736"/>
    </location>
</feature>
<evidence type="ECO:0000313" key="4">
    <source>
        <dbReference type="Proteomes" id="UP001233172"/>
    </source>
</evidence>
<evidence type="ECO:0000313" key="3">
    <source>
        <dbReference type="EMBL" id="KAK0067882.1"/>
    </source>
</evidence>
<keyword evidence="1" id="KW-0175">Coiled coil</keyword>
<evidence type="ECO:0000256" key="2">
    <source>
        <dbReference type="SAM" id="MobiDB-lite"/>
    </source>
</evidence>
<feature type="compositionally biased region" description="Pro residues" evidence="2">
    <location>
        <begin position="287"/>
        <end position="296"/>
    </location>
</feature>
<proteinExistence type="predicted"/>
<feature type="coiled-coil region" evidence="1">
    <location>
        <begin position="371"/>
        <end position="574"/>
    </location>
</feature>
<dbReference type="EMBL" id="JASAOG010000006">
    <property type="protein sequence ID" value="KAK0067882.1"/>
    <property type="molecule type" value="Genomic_DNA"/>
</dbReference>
<dbReference type="GO" id="GO:0005813">
    <property type="term" value="C:centrosome"/>
    <property type="evidence" value="ECO:0007669"/>
    <property type="project" value="TreeGrafter"/>
</dbReference>
<dbReference type="Proteomes" id="UP001233172">
    <property type="component" value="Unassembled WGS sequence"/>
</dbReference>
<dbReference type="PANTHER" id="PTHR10337">
    <property type="entry name" value="SHC TRANSFORMING PROTEIN"/>
    <property type="match status" value="1"/>
</dbReference>
<dbReference type="InterPro" id="IPR051235">
    <property type="entry name" value="CEP152/SHC-Transforming"/>
</dbReference>
<accession>A0AAD8C8D5</accession>
<feature type="coiled-coil region" evidence="1">
    <location>
        <begin position="1097"/>
        <end position="1124"/>
    </location>
</feature>
<feature type="coiled-coil region" evidence="1">
    <location>
        <begin position="836"/>
        <end position="952"/>
    </location>
</feature>
<dbReference type="GO" id="GO:0007099">
    <property type="term" value="P:centriole replication"/>
    <property type="evidence" value="ECO:0007669"/>
    <property type="project" value="TreeGrafter"/>
</dbReference>
<feature type="compositionally biased region" description="Basic and acidic residues" evidence="2">
    <location>
        <begin position="1417"/>
        <end position="1439"/>
    </location>
</feature>
<name>A0AAD8C8D5_BIOPF</name>
<reference evidence="3" key="2">
    <citation type="submission" date="2023-04" db="EMBL/GenBank/DDBJ databases">
        <authorList>
            <person name="Bu L."/>
            <person name="Lu L."/>
            <person name="Laidemitt M.R."/>
            <person name="Zhang S.M."/>
            <person name="Mutuku M."/>
            <person name="Mkoji G."/>
            <person name="Steinauer M."/>
            <person name="Loker E.S."/>
        </authorList>
    </citation>
    <scope>NUCLEOTIDE SEQUENCE</scope>
    <source>
        <strain evidence="3">KasaAsao</strain>
        <tissue evidence="3">Whole Snail</tissue>
    </source>
</reference>
<keyword evidence="4" id="KW-1185">Reference proteome</keyword>
<protein>
    <submittedName>
        <fullName evidence="3">Calponiny domain-containing protein -like isoform X1</fullName>
    </submittedName>
</protein>
<feature type="region of interest" description="Disordered" evidence="2">
    <location>
        <begin position="278"/>
        <end position="301"/>
    </location>
</feature>
<reference evidence="3" key="1">
    <citation type="journal article" date="2023" name="PLoS Negl. Trop. Dis.">
        <title>A genome sequence for Biomphalaria pfeifferi, the major vector snail for the human-infecting parasite Schistosoma mansoni.</title>
        <authorList>
            <person name="Bu L."/>
            <person name="Lu L."/>
            <person name="Laidemitt M.R."/>
            <person name="Zhang S.M."/>
            <person name="Mutuku M."/>
            <person name="Mkoji G."/>
            <person name="Steinauer M."/>
            <person name="Loker E.S."/>
        </authorList>
    </citation>
    <scope>NUCLEOTIDE SEQUENCE</scope>
    <source>
        <strain evidence="3">KasaAsao</strain>
    </source>
</reference>
<feature type="region of interest" description="Disordered" evidence="2">
    <location>
        <begin position="1417"/>
        <end position="1440"/>
    </location>
</feature>
<feature type="region of interest" description="Disordered" evidence="2">
    <location>
        <begin position="92"/>
        <end position="119"/>
    </location>
</feature>
<feature type="compositionally biased region" description="Polar residues" evidence="2">
    <location>
        <begin position="92"/>
        <end position="106"/>
    </location>
</feature>